<keyword evidence="2 4" id="KW-0863">Zinc-finger</keyword>
<dbReference type="InterPro" id="IPR013083">
    <property type="entry name" value="Znf_RING/FYVE/PHD"/>
</dbReference>
<keyword evidence="3" id="KW-0862">Zinc</keyword>
<evidence type="ECO:0000256" key="2">
    <source>
        <dbReference type="ARBA" id="ARBA00022771"/>
    </source>
</evidence>
<keyword evidence="7" id="KW-1185">Reference proteome</keyword>
<dbReference type="AlphaFoldDB" id="A0A8J2T3E6"/>
<reference evidence="6" key="1">
    <citation type="submission" date="2021-11" db="EMBL/GenBank/DDBJ databases">
        <authorList>
            <consortium name="Genoscope - CEA"/>
            <person name="William W."/>
        </authorList>
    </citation>
    <scope>NUCLEOTIDE SEQUENCE</scope>
</reference>
<dbReference type="Proteomes" id="UP000789595">
    <property type="component" value="Unassembled WGS sequence"/>
</dbReference>
<dbReference type="Gene3D" id="1.25.40.10">
    <property type="entry name" value="Tetratricopeptide repeat domain"/>
    <property type="match status" value="1"/>
</dbReference>
<dbReference type="Gene3D" id="3.30.40.10">
    <property type="entry name" value="Zinc/RING finger domain, C3HC4 (zinc finger)"/>
    <property type="match status" value="1"/>
</dbReference>
<dbReference type="GO" id="GO:0008270">
    <property type="term" value="F:zinc ion binding"/>
    <property type="evidence" value="ECO:0007669"/>
    <property type="project" value="UniProtKB-KW"/>
</dbReference>
<dbReference type="SUPFAM" id="SSF144232">
    <property type="entry name" value="HIT/MYND zinc finger-like"/>
    <property type="match status" value="1"/>
</dbReference>
<dbReference type="SUPFAM" id="SSF57850">
    <property type="entry name" value="RING/U-box"/>
    <property type="match status" value="1"/>
</dbReference>
<dbReference type="InterPro" id="IPR011990">
    <property type="entry name" value="TPR-like_helical_dom_sf"/>
</dbReference>
<sequence length="404" mass="45783">MILTNCAACAAPLAHTAPRCVRCHTRYCDSKCQHDHWRRGHKQMCKKIHRGGNAEQYYADKKYKEAVAEAVEACADDTKGQKCYICLEAVHPRTGEGLVSGFCACRGGSSFAHISCLKRKAQLAMDEALENNLDGDRMESRWRKWYSCELCGQEYHGVVYSAMGWACWGSYLSLPETKRLGKLSPRQDAMKELANSLLSANRVEEALAIFRTLVGICTRLGHERDDVPGLLYSIASCLMRLGRREEALQLDRDVYNLRVKWRVGPAKILQSATSLTMSLVQNEKFSEARDFAREQIPVATRSLGPHAELTRNLRTYYAKAILCDTALPLDDVAESVAIFEDIEIITRRIFGNVHPDTLQAQKDMDSARMVWRARFSKPFPSKLPRLKTDDAKHEELMRKFELAK</sequence>
<evidence type="ECO:0000259" key="5">
    <source>
        <dbReference type="PROSITE" id="PS50865"/>
    </source>
</evidence>
<dbReference type="Gene3D" id="6.10.140.2220">
    <property type="match status" value="1"/>
</dbReference>
<evidence type="ECO:0000256" key="3">
    <source>
        <dbReference type="ARBA" id="ARBA00022833"/>
    </source>
</evidence>
<proteinExistence type="predicted"/>
<protein>
    <recommendedName>
        <fullName evidence="5">MYND-type domain-containing protein</fullName>
    </recommendedName>
</protein>
<keyword evidence="1" id="KW-0479">Metal-binding</keyword>
<dbReference type="PROSITE" id="PS50865">
    <property type="entry name" value="ZF_MYND_2"/>
    <property type="match status" value="1"/>
</dbReference>
<evidence type="ECO:0000256" key="4">
    <source>
        <dbReference type="PROSITE-ProRule" id="PRU00134"/>
    </source>
</evidence>
<comment type="caution">
    <text evidence="6">The sequence shown here is derived from an EMBL/GenBank/DDBJ whole genome shotgun (WGS) entry which is preliminary data.</text>
</comment>
<organism evidence="6 7">
    <name type="scientific">Pelagomonas calceolata</name>
    <dbReference type="NCBI Taxonomy" id="35677"/>
    <lineage>
        <taxon>Eukaryota</taxon>
        <taxon>Sar</taxon>
        <taxon>Stramenopiles</taxon>
        <taxon>Ochrophyta</taxon>
        <taxon>Pelagophyceae</taxon>
        <taxon>Pelagomonadales</taxon>
        <taxon>Pelagomonadaceae</taxon>
        <taxon>Pelagomonas</taxon>
    </lineage>
</organism>
<accession>A0A8J2T3E6</accession>
<dbReference type="InterPro" id="IPR002893">
    <property type="entry name" value="Znf_MYND"/>
</dbReference>
<evidence type="ECO:0000256" key="1">
    <source>
        <dbReference type="ARBA" id="ARBA00022723"/>
    </source>
</evidence>
<name>A0A8J2T3E6_9STRA</name>
<dbReference type="EMBL" id="CAKKNE010000006">
    <property type="protein sequence ID" value="CAH0380171.1"/>
    <property type="molecule type" value="Genomic_DNA"/>
</dbReference>
<evidence type="ECO:0000313" key="6">
    <source>
        <dbReference type="EMBL" id="CAH0380171.1"/>
    </source>
</evidence>
<dbReference type="OrthoDB" id="420187at2759"/>
<gene>
    <name evidence="6" type="ORF">PECAL_6P18130</name>
</gene>
<feature type="domain" description="MYND-type" evidence="5">
    <location>
        <begin position="6"/>
        <end position="45"/>
    </location>
</feature>
<evidence type="ECO:0000313" key="7">
    <source>
        <dbReference type="Proteomes" id="UP000789595"/>
    </source>
</evidence>
<dbReference type="SUPFAM" id="SSF48452">
    <property type="entry name" value="TPR-like"/>
    <property type="match status" value="1"/>
</dbReference>